<reference evidence="5 6" key="1">
    <citation type="submission" date="2020-03" db="EMBL/GenBank/DDBJ databases">
        <title>Complete Genome Sequence of Halomonas meridiana strain Eplume2, isolated from hydrothermal-plume in the north east Pacific Ocean.</title>
        <authorList>
            <person name="Kurihara Y."/>
            <person name="Kawai S."/>
            <person name="Sakai A."/>
            <person name="Galipon J."/>
            <person name="Arakawa K."/>
        </authorList>
    </citation>
    <scope>NUCLEOTIDE SEQUENCE [LARGE SCALE GENOMIC DNA]</scope>
    <source>
        <strain evidence="5 6">Eplume2</strain>
    </source>
</reference>
<dbReference type="EMBL" id="AP022869">
    <property type="protein sequence ID" value="BCB70915.1"/>
    <property type="molecule type" value="Genomic_DNA"/>
</dbReference>
<evidence type="ECO:0000313" key="6">
    <source>
        <dbReference type="Proteomes" id="UP000501053"/>
    </source>
</evidence>
<protein>
    <submittedName>
        <fullName evidence="5">LuxR family transcriptional regulator</fullName>
    </submittedName>
</protein>
<keyword evidence="3" id="KW-0804">Transcription</keyword>
<dbReference type="InterPro" id="IPR016032">
    <property type="entry name" value="Sig_transdc_resp-reg_C-effctor"/>
</dbReference>
<dbReference type="InterPro" id="IPR036693">
    <property type="entry name" value="TF_LuxR_autoind-bd_dom_sf"/>
</dbReference>
<gene>
    <name evidence="5" type="ORF">HMEPL2_12660</name>
</gene>
<feature type="domain" description="HTH luxR-type" evidence="4">
    <location>
        <begin position="166"/>
        <end position="231"/>
    </location>
</feature>
<name>A0A6F8XB70_9GAMM</name>
<keyword evidence="1" id="KW-0805">Transcription regulation</keyword>
<dbReference type="InterPro" id="IPR000792">
    <property type="entry name" value="Tscrpt_reg_LuxR_C"/>
</dbReference>
<evidence type="ECO:0000256" key="1">
    <source>
        <dbReference type="ARBA" id="ARBA00023015"/>
    </source>
</evidence>
<dbReference type="PANTHER" id="PTHR44688:SF16">
    <property type="entry name" value="DNA-BINDING TRANSCRIPTIONAL ACTIVATOR DEVR_DOSR"/>
    <property type="match status" value="1"/>
</dbReference>
<dbReference type="CDD" id="cd06170">
    <property type="entry name" value="LuxR_C_like"/>
    <property type="match status" value="1"/>
</dbReference>
<dbReference type="Pfam" id="PF00196">
    <property type="entry name" value="GerE"/>
    <property type="match status" value="1"/>
</dbReference>
<dbReference type="SMART" id="SM00421">
    <property type="entry name" value="HTH_LUXR"/>
    <property type="match status" value="1"/>
</dbReference>
<dbReference type="GO" id="GO:0006355">
    <property type="term" value="P:regulation of DNA-templated transcription"/>
    <property type="evidence" value="ECO:0007669"/>
    <property type="project" value="InterPro"/>
</dbReference>
<evidence type="ECO:0000256" key="2">
    <source>
        <dbReference type="ARBA" id="ARBA00023125"/>
    </source>
</evidence>
<evidence type="ECO:0000256" key="3">
    <source>
        <dbReference type="ARBA" id="ARBA00023163"/>
    </source>
</evidence>
<dbReference type="PROSITE" id="PS50043">
    <property type="entry name" value="HTH_LUXR_2"/>
    <property type="match status" value="1"/>
</dbReference>
<dbReference type="Proteomes" id="UP000501053">
    <property type="component" value="Chromosome"/>
</dbReference>
<dbReference type="Gene3D" id="1.10.10.10">
    <property type="entry name" value="Winged helix-like DNA-binding domain superfamily/Winged helix DNA-binding domain"/>
    <property type="match status" value="1"/>
</dbReference>
<proteinExistence type="predicted"/>
<sequence>MILESKVNATEKDIKSTKAFENSLQSLGANRYAYFYRENHNPKPIITSNLPHEWLSEYQNKLLHRIDPVLEISKNTAIPFSWSTEDLNKQNQNLLKNALKHNITEGYTFITISHDQTIGTLTLCIDQEEKGLLSKLKKNEAAIQLCLLKYHEKRKHIPRNHLIDKDENIAEKLSSREMEVLRWIATGKTYSETAMILGITERTIKFHATNIKQKLNVYSARQMTYIATKNGLIDD</sequence>
<accession>A0A6F8XB70</accession>
<keyword evidence="6" id="KW-1185">Reference proteome</keyword>
<dbReference type="InterPro" id="IPR005143">
    <property type="entry name" value="TF_LuxR_autoind-bd_dom"/>
</dbReference>
<dbReference type="AlphaFoldDB" id="A0A6F8XB70"/>
<keyword evidence="2" id="KW-0238">DNA-binding</keyword>
<dbReference type="SUPFAM" id="SSF46894">
    <property type="entry name" value="C-terminal effector domain of the bipartite response regulators"/>
    <property type="match status" value="1"/>
</dbReference>
<dbReference type="SUPFAM" id="SSF75516">
    <property type="entry name" value="Pheromone-binding domain of LuxR-like quorum-sensing transcription factors"/>
    <property type="match status" value="1"/>
</dbReference>
<dbReference type="GO" id="GO:0003677">
    <property type="term" value="F:DNA binding"/>
    <property type="evidence" value="ECO:0007669"/>
    <property type="project" value="UniProtKB-KW"/>
</dbReference>
<dbReference type="PANTHER" id="PTHR44688">
    <property type="entry name" value="DNA-BINDING TRANSCRIPTIONAL ACTIVATOR DEVR_DOSR"/>
    <property type="match status" value="1"/>
</dbReference>
<organism evidence="5 6">
    <name type="scientific">Vreelandella aquamarina</name>
    <dbReference type="NCBI Taxonomy" id="77097"/>
    <lineage>
        <taxon>Bacteria</taxon>
        <taxon>Pseudomonadati</taxon>
        <taxon>Pseudomonadota</taxon>
        <taxon>Gammaproteobacteria</taxon>
        <taxon>Oceanospirillales</taxon>
        <taxon>Halomonadaceae</taxon>
        <taxon>Vreelandella</taxon>
    </lineage>
</organism>
<evidence type="ECO:0000259" key="4">
    <source>
        <dbReference type="PROSITE" id="PS50043"/>
    </source>
</evidence>
<dbReference type="Pfam" id="PF03472">
    <property type="entry name" value="Autoind_bind"/>
    <property type="match status" value="1"/>
</dbReference>
<dbReference type="RefSeq" id="WP_172514738.1">
    <property type="nucleotide sequence ID" value="NZ_AP022869.1"/>
</dbReference>
<dbReference type="Gene3D" id="3.30.450.80">
    <property type="entry name" value="Transcription factor LuxR-like, autoinducer-binding domain"/>
    <property type="match status" value="1"/>
</dbReference>
<evidence type="ECO:0000313" key="5">
    <source>
        <dbReference type="EMBL" id="BCB70915.1"/>
    </source>
</evidence>
<dbReference type="InterPro" id="IPR036388">
    <property type="entry name" value="WH-like_DNA-bd_sf"/>
</dbReference>
<dbReference type="PRINTS" id="PR00038">
    <property type="entry name" value="HTHLUXR"/>
</dbReference>